<comment type="caution">
    <text evidence="1">The sequence shown here is derived from an EMBL/GenBank/DDBJ whole genome shotgun (WGS) entry which is preliminary data.</text>
</comment>
<keyword evidence="2" id="KW-1185">Reference proteome</keyword>
<evidence type="ECO:0000313" key="1">
    <source>
        <dbReference type="EMBL" id="KAJ4372901.1"/>
    </source>
</evidence>
<gene>
    <name evidence="1" type="ORF">N0V83_003192</name>
</gene>
<accession>A0A9W9CP27</accession>
<protein>
    <submittedName>
        <fullName evidence="1">Uncharacterized protein</fullName>
    </submittedName>
</protein>
<dbReference type="EMBL" id="JAPEUY010000005">
    <property type="protein sequence ID" value="KAJ4372901.1"/>
    <property type="molecule type" value="Genomic_DNA"/>
</dbReference>
<organism evidence="1 2">
    <name type="scientific">Neocucurbitaria cava</name>
    <dbReference type="NCBI Taxonomy" id="798079"/>
    <lineage>
        <taxon>Eukaryota</taxon>
        <taxon>Fungi</taxon>
        <taxon>Dikarya</taxon>
        <taxon>Ascomycota</taxon>
        <taxon>Pezizomycotina</taxon>
        <taxon>Dothideomycetes</taxon>
        <taxon>Pleosporomycetidae</taxon>
        <taxon>Pleosporales</taxon>
        <taxon>Pleosporineae</taxon>
        <taxon>Cucurbitariaceae</taxon>
        <taxon>Neocucurbitaria</taxon>
    </lineage>
</organism>
<sequence length="231" mass="25602">MTTPLLSPPTLFSLAELKANRTLVASIIRLANDAFLRPKKLDPVKWDSTGLRFPTIDSYLEMLDGKSVVALIFDDTTTNDYGNLDRFTDDEAVNGRRAERKVIACAAAVPWKGGWTKEGAGSEEGWEIKAVCVDGDAKYVQRGLAVQLLAVLEQHLVELQLREQVGGIEKQSSQGKLSLWILAAECLNGVYWRKRGYQEVRRSTQGAGVWGCQTSFEIVVLRKDVLFDIAA</sequence>
<evidence type="ECO:0000313" key="2">
    <source>
        <dbReference type="Proteomes" id="UP001140560"/>
    </source>
</evidence>
<dbReference type="OrthoDB" id="3745836at2759"/>
<dbReference type="AlphaFoldDB" id="A0A9W9CP27"/>
<name>A0A9W9CP27_9PLEO</name>
<dbReference type="Proteomes" id="UP001140560">
    <property type="component" value="Unassembled WGS sequence"/>
</dbReference>
<reference evidence="1" key="1">
    <citation type="submission" date="2022-10" db="EMBL/GenBank/DDBJ databases">
        <title>Tapping the CABI collections for fungal endophytes: first genome assemblies for Collariella, Neodidymelliopsis, Ascochyta clinopodiicola, Didymella pomorum, Didymosphaeria variabile, Neocosmospora piperis and Neocucurbitaria cava.</title>
        <authorList>
            <person name="Hill R."/>
        </authorList>
    </citation>
    <scope>NUCLEOTIDE SEQUENCE</scope>
    <source>
        <strain evidence="1">IMI 356814</strain>
    </source>
</reference>
<proteinExistence type="predicted"/>